<feature type="compositionally biased region" description="Basic and acidic residues" evidence="1">
    <location>
        <begin position="44"/>
        <end position="69"/>
    </location>
</feature>
<dbReference type="EMBL" id="QBIY01012764">
    <property type="protein sequence ID" value="RXN17068.1"/>
    <property type="molecule type" value="Genomic_DNA"/>
</dbReference>
<gene>
    <name evidence="2" type="ORF">ROHU_008155</name>
</gene>
<feature type="region of interest" description="Disordered" evidence="1">
    <location>
        <begin position="1"/>
        <end position="75"/>
    </location>
</feature>
<keyword evidence="3" id="KW-1185">Reference proteome</keyword>
<feature type="compositionally biased region" description="Basic residues" evidence="1">
    <location>
        <begin position="31"/>
        <end position="43"/>
    </location>
</feature>
<evidence type="ECO:0000313" key="2">
    <source>
        <dbReference type="EMBL" id="RXN17068.1"/>
    </source>
</evidence>
<dbReference type="AlphaFoldDB" id="A0A498M7Z9"/>
<name>A0A498M7Z9_LABRO</name>
<reference evidence="2 3" key="1">
    <citation type="submission" date="2018-03" db="EMBL/GenBank/DDBJ databases">
        <title>Draft genome sequence of Rohu Carp (Labeo rohita).</title>
        <authorList>
            <person name="Das P."/>
            <person name="Kushwaha B."/>
            <person name="Joshi C.G."/>
            <person name="Kumar D."/>
            <person name="Nagpure N.S."/>
            <person name="Sahoo L."/>
            <person name="Das S.P."/>
            <person name="Bit A."/>
            <person name="Patnaik S."/>
            <person name="Meher P.K."/>
            <person name="Jayasankar P."/>
            <person name="Koringa P.G."/>
            <person name="Patel N.V."/>
            <person name="Hinsu A.T."/>
            <person name="Kumar R."/>
            <person name="Pandey M."/>
            <person name="Agarwal S."/>
            <person name="Srivastava S."/>
            <person name="Singh M."/>
            <person name="Iquebal M.A."/>
            <person name="Jaiswal S."/>
            <person name="Angadi U.B."/>
            <person name="Kumar N."/>
            <person name="Raza M."/>
            <person name="Shah T.M."/>
            <person name="Rai A."/>
            <person name="Jena J.K."/>
        </authorList>
    </citation>
    <scope>NUCLEOTIDE SEQUENCE [LARGE SCALE GENOMIC DNA]</scope>
    <source>
        <strain evidence="2">DASCIFA01</strain>
        <tissue evidence="2">Testis</tissue>
    </source>
</reference>
<sequence length="75" mass="8585">MKRRGLLSSGGEQTKPSSLERGIPPSLAGTKAHHNRAPRRTRLIIKEEEPKRNTRGDTDPKWENKEMHQRTNTTL</sequence>
<comment type="caution">
    <text evidence="2">The sequence shown here is derived from an EMBL/GenBank/DDBJ whole genome shotgun (WGS) entry which is preliminary data.</text>
</comment>
<evidence type="ECO:0000256" key="1">
    <source>
        <dbReference type="SAM" id="MobiDB-lite"/>
    </source>
</evidence>
<protein>
    <submittedName>
        <fullName evidence="2">Uncharacterized protein</fullName>
    </submittedName>
</protein>
<proteinExistence type="predicted"/>
<accession>A0A498M7Z9</accession>
<evidence type="ECO:0000313" key="3">
    <source>
        <dbReference type="Proteomes" id="UP000290572"/>
    </source>
</evidence>
<dbReference type="Proteomes" id="UP000290572">
    <property type="component" value="Unassembled WGS sequence"/>
</dbReference>
<organism evidence="2 3">
    <name type="scientific">Labeo rohita</name>
    <name type="common">Indian major carp</name>
    <name type="synonym">Cyprinus rohita</name>
    <dbReference type="NCBI Taxonomy" id="84645"/>
    <lineage>
        <taxon>Eukaryota</taxon>
        <taxon>Metazoa</taxon>
        <taxon>Chordata</taxon>
        <taxon>Craniata</taxon>
        <taxon>Vertebrata</taxon>
        <taxon>Euteleostomi</taxon>
        <taxon>Actinopterygii</taxon>
        <taxon>Neopterygii</taxon>
        <taxon>Teleostei</taxon>
        <taxon>Ostariophysi</taxon>
        <taxon>Cypriniformes</taxon>
        <taxon>Cyprinidae</taxon>
        <taxon>Labeoninae</taxon>
        <taxon>Labeonini</taxon>
        <taxon>Labeo</taxon>
    </lineage>
</organism>